<accession>A0A927CYM3</accession>
<dbReference type="SUPFAM" id="SSF51366">
    <property type="entry name" value="Ribulose-phoshate binding barrel"/>
    <property type="match status" value="1"/>
</dbReference>
<evidence type="ECO:0000256" key="9">
    <source>
        <dbReference type="HAMAP-Rule" id="MF_00131"/>
    </source>
</evidence>
<dbReference type="EMBL" id="JACXSI010000035">
    <property type="protein sequence ID" value="MBD3109504.1"/>
    <property type="molecule type" value="Genomic_DNA"/>
</dbReference>
<organism evidence="11 12">
    <name type="scientific">Peribacillus faecalis</name>
    <dbReference type="NCBI Taxonomy" id="2772559"/>
    <lineage>
        <taxon>Bacteria</taxon>
        <taxon>Bacillati</taxon>
        <taxon>Bacillota</taxon>
        <taxon>Bacilli</taxon>
        <taxon>Bacillales</taxon>
        <taxon>Bacillaceae</taxon>
        <taxon>Peribacillus</taxon>
    </lineage>
</organism>
<keyword evidence="6 9" id="KW-0057">Aromatic amino acid biosynthesis</keyword>
<feature type="active site" description="Proton acceptor" evidence="9">
    <location>
        <position position="50"/>
    </location>
</feature>
<proteinExistence type="inferred from homology"/>
<name>A0A927CYM3_9BACI</name>
<comment type="function">
    <text evidence="1 9">The alpha subunit is responsible for the aldol cleavage of indoleglycerol phosphate to indole and glyceraldehyde 3-phosphate.</text>
</comment>
<evidence type="ECO:0000256" key="10">
    <source>
        <dbReference type="RuleBase" id="RU003662"/>
    </source>
</evidence>
<comment type="subunit">
    <text evidence="3 9">Tetramer of two alpha and two beta chains.</text>
</comment>
<comment type="caution">
    <text evidence="11">The sequence shown here is derived from an EMBL/GenBank/DDBJ whole genome shotgun (WGS) entry which is preliminary data.</text>
</comment>
<evidence type="ECO:0000256" key="1">
    <source>
        <dbReference type="ARBA" id="ARBA00003365"/>
    </source>
</evidence>
<dbReference type="Proteomes" id="UP000602076">
    <property type="component" value="Unassembled WGS sequence"/>
</dbReference>
<sequence>MSGHLQQSLTQVIESGDKCFVPYIMAGDGGLDKLIPQLEFMQSAGATMIEIGIPFSDPAADGPVIQEAGMRALQAGTTIQGILKALENVRQTVTIPLLFMTYLNPILSVGLEQFAQTCKKIGIDGCIIPDVPLEEEQEIKPTLQQYDLAFIRLASITSPPERLKQLASGAEGFIYAVTVKGVTGIRNEFSTDPSRYVDLLKQMSDVPVLAGFGISTPEHVRQMSQVCDGTIVGSQIIQHLQNGEQHLIKELIQAAKRSLSHE</sequence>
<dbReference type="GO" id="GO:0005829">
    <property type="term" value="C:cytosol"/>
    <property type="evidence" value="ECO:0007669"/>
    <property type="project" value="TreeGrafter"/>
</dbReference>
<evidence type="ECO:0000256" key="3">
    <source>
        <dbReference type="ARBA" id="ARBA00011270"/>
    </source>
</evidence>
<evidence type="ECO:0000313" key="11">
    <source>
        <dbReference type="EMBL" id="MBD3109504.1"/>
    </source>
</evidence>
<evidence type="ECO:0000256" key="7">
    <source>
        <dbReference type="ARBA" id="ARBA00023239"/>
    </source>
</evidence>
<dbReference type="NCBIfam" id="TIGR00262">
    <property type="entry name" value="trpA"/>
    <property type="match status" value="1"/>
</dbReference>
<evidence type="ECO:0000256" key="2">
    <source>
        <dbReference type="ARBA" id="ARBA00004733"/>
    </source>
</evidence>
<dbReference type="PANTHER" id="PTHR43406">
    <property type="entry name" value="TRYPTOPHAN SYNTHASE, ALPHA CHAIN"/>
    <property type="match status" value="1"/>
</dbReference>
<dbReference type="EC" id="4.2.1.20" evidence="9"/>
<dbReference type="Gene3D" id="3.20.20.70">
    <property type="entry name" value="Aldolase class I"/>
    <property type="match status" value="1"/>
</dbReference>
<dbReference type="InterPro" id="IPR002028">
    <property type="entry name" value="Trp_synthase_suA"/>
</dbReference>
<dbReference type="FunFam" id="3.20.20.70:FF:000037">
    <property type="entry name" value="Tryptophan synthase alpha chain"/>
    <property type="match status" value="1"/>
</dbReference>
<evidence type="ECO:0000256" key="5">
    <source>
        <dbReference type="ARBA" id="ARBA00022822"/>
    </source>
</evidence>
<dbReference type="Pfam" id="PF00290">
    <property type="entry name" value="Trp_syntA"/>
    <property type="match status" value="1"/>
</dbReference>
<protein>
    <recommendedName>
        <fullName evidence="9">Tryptophan synthase alpha chain</fullName>
        <ecNumber evidence="9">4.2.1.20</ecNumber>
    </recommendedName>
</protein>
<feature type="active site" description="Proton acceptor" evidence="9">
    <location>
        <position position="61"/>
    </location>
</feature>
<keyword evidence="5 9" id="KW-0822">Tryptophan biosynthesis</keyword>
<evidence type="ECO:0000256" key="6">
    <source>
        <dbReference type="ARBA" id="ARBA00023141"/>
    </source>
</evidence>
<comment type="catalytic activity">
    <reaction evidence="8 9">
        <text>(1S,2R)-1-C-(indol-3-yl)glycerol 3-phosphate + L-serine = D-glyceraldehyde 3-phosphate + L-tryptophan + H2O</text>
        <dbReference type="Rhea" id="RHEA:10532"/>
        <dbReference type="ChEBI" id="CHEBI:15377"/>
        <dbReference type="ChEBI" id="CHEBI:33384"/>
        <dbReference type="ChEBI" id="CHEBI:57912"/>
        <dbReference type="ChEBI" id="CHEBI:58866"/>
        <dbReference type="ChEBI" id="CHEBI:59776"/>
        <dbReference type="EC" id="4.2.1.20"/>
    </reaction>
</comment>
<comment type="similarity">
    <text evidence="9 10">Belongs to the TrpA family.</text>
</comment>
<dbReference type="GO" id="GO:0004834">
    <property type="term" value="F:tryptophan synthase activity"/>
    <property type="evidence" value="ECO:0007669"/>
    <property type="project" value="UniProtKB-UniRule"/>
</dbReference>
<dbReference type="RefSeq" id="WP_190999039.1">
    <property type="nucleotide sequence ID" value="NZ_JACXSI010000035.1"/>
</dbReference>
<evidence type="ECO:0000256" key="4">
    <source>
        <dbReference type="ARBA" id="ARBA00022605"/>
    </source>
</evidence>
<keyword evidence="12" id="KW-1185">Reference proteome</keyword>
<reference evidence="11" key="1">
    <citation type="submission" date="2020-09" db="EMBL/GenBank/DDBJ databases">
        <title>Bacillus faecalis sp. nov., a moderately halophilic bacterium isolated from cow faeces.</title>
        <authorList>
            <person name="Jiang L."/>
            <person name="Lee J."/>
        </authorList>
    </citation>
    <scope>NUCLEOTIDE SEQUENCE</scope>
    <source>
        <strain evidence="11">AGMB 02131</strain>
    </source>
</reference>
<keyword evidence="7 9" id="KW-0456">Lyase</keyword>
<dbReference type="InterPro" id="IPR013785">
    <property type="entry name" value="Aldolase_TIM"/>
</dbReference>
<dbReference type="HAMAP" id="MF_00131">
    <property type="entry name" value="Trp_synth_alpha"/>
    <property type="match status" value="1"/>
</dbReference>
<evidence type="ECO:0000256" key="8">
    <source>
        <dbReference type="ARBA" id="ARBA00049047"/>
    </source>
</evidence>
<keyword evidence="4 9" id="KW-0028">Amino-acid biosynthesis</keyword>
<evidence type="ECO:0000313" key="12">
    <source>
        <dbReference type="Proteomes" id="UP000602076"/>
    </source>
</evidence>
<comment type="pathway">
    <text evidence="2 9">Amino-acid biosynthesis; L-tryptophan biosynthesis; L-tryptophan from chorismate: step 5/5.</text>
</comment>
<dbReference type="AlphaFoldDB" id="A0A927CYM3"/>
<gene>
    <name evidence="9" type="primary">trpA</name>
    <name evidence="11" type="ORF">IEO70_14235</name>
</gene>
<dbReference type="CDD" id="cd04724">
    <property type="entry name" value="Tryptophan_synthase_alpha"/>
    <property type="match status" value="1"/>
</dbReference>
<dbReference type="PANTHER" id="PTHR43406:SF1">
    <property type="entry name" value="TRYPTOPHAN SYNTHASE ALPHA CHAIN, CHLOROPLASTIC"/>
    <property type="match status" value="1"/>
</dbReference>
<dbReference type="InterPro" id="IPR011060">
    <property type="entry name" value="RibuloseP-bd_barrel"/>
</dbReference>